<feature type="domain" description="DUF1410" evidence="4">
    <location>
        <begin position="759"/>
        <end position="818"/>
    </location>
</feature>
<dbReference type="EMBL" id="LR215010">
    <property type="protein sequence ID" value="VEU68896.1"/>
    <property type="molecule type" value="Genomic_DNA"/>
</dbReference>
<evidence type="ECO:0000259" key="4">
    <source>
        <dbReference type="Pfam" id="PF07198"/>
    </source>
</evidence>
<name>A0A449ARA8_9BACT</name>
<feature type="domain" description="DUF1410" evidence="4">
    <location>
        <begin position="2860"/>
        <end position="2913"/>
    </location>
</feature>
<feature type="domain" description="DUF1410" evidence="4">
    <location>
        <begin position="371"/>
        <end position="425"/>
    </location>
</feature>
<organism evidence="5 6">
    <name type="scientific">Mycoplasmopsis canis</name>
    <dbReference type="NCBI Taxonomy" id="29555"/>
    <lineage>
        <taxon>Bacteria</taxon>
        <taxon>Bacillati</taxon>
        <taxon>Mycoplasmatota</taxon>
        <taxon>Mycoplasmoidales</taxon>
        <taxon>Metamycoplasmataceae</taxon>
        <taxon>Mycoplasmopsis</taxon>
    </lineage>
</organism>
<evidence type="ECO:0000313" key="6">
    <source>
        <dbReference type="Proteomes" id="UP000290495"/>
    </source>
</evidence>
<dbReference type="Pfam" id="PF07198">
    <property type="entry name" value="DUF1410"/>
    <property type="match status" value="11"/>
</dbReference>
<sequence length="7631" mass="866253">MTVKNLPDEFKKKKRRRKAALLLFPLLISGTVAASLAGLLLYQNLNKDNKNSYLGYYSYNENGDIKLEIYVSKEALNDIEDKKLVGIFVDENGVEYYLESTITEHGLISFDTSVLPTPGFYTLNKISKSKNSNDVIVSESNLPKELLTPIRKPSVIGDISTKANTIEKVINWNVNPGLANRTLRLEIQNEEGKIVELELKVDKSSNLLIDTSKLEYGHKWEIKKVIDIDKKNPNPVINLNDVDKKLKTIDLRDYSNNFGVNKNGDVIISSKISNVNDKTNIVAVFTDKNGNEYTVDGILDNNGNAIFDTSLLPSEGEFILNKIVNKDNNETLKSNNDLTDLEKTPIKKPEISISKDAKKELIHVSFHNSKTNKRVVLKFKDEDNKQYELHGVINSDGELSVSTVNLPTGHEYKLFAIHDLNNNPVANLKNIDPRSLLIDKLDHATSLSYDINGDKIISLNIGVNNANKEVSAVFIDSKNKKYVIYARSDNEGNLLLNTNHLHNNNEYNLLEIISDDEEIILPNYKIKNVARRTVSKPGIESKVVSNLKEGSNLEIYLFNDQIGNELKATFSNSKGELFVTTSVVDGNGNLLLNTANINIFLNGEKYTLISLTDLNDQKVINLNNSDPIVIDKRTNIDNNSNNYLNKYSYNKNGELELNIPLNNKTNNALVAAFVDENGNEHIINGEVDEKGNLVINTSLLPKPGEYKLEKIIDSKNPDNVIVSSQDLSDELKTPIKRPSVSGYFTEDQYKNKIIHLEFNPGLANRELEITFINEDGHTIKKNITTNNDSRISFNSISLESNRIWKIDSIKDKNSKNTNEVIDISELENNVRIIDKLNYSRTITVNRSGSLNLNIKLSKENSNKEVLVVFKDRNGPYTQHKATLDEKGKLVFNSNLLPNQGEFRLDRILDIYDKTIIKSWEELKESEKTLLRRPEANLYKTGSNQLDAKIVIEFHNARNNQKVKAIFRDLDGVEHEFDAAIGVNGILELKSSLLKEGGKYILSEIKDEWNNSIIELNRFDNDILTIDKSNYLDGSITRDLNGNRLVNLKMPEKYSNKNLVATFVNKYGQEFDINATSNENGDVSFNTKFLPTPSEFWLDKIKNTKDKVILKNNEIKISARAKINKPAITHKILEDSKGAKDLEIKFPLDLVNQEIKAVLQDADGNKFEILATVNVNGNAVYDTSDNLKLPNNKKYTLIELLNKNNEKVVNLNEIEEIFINKTNKKLNGIAKTNADGSKQIEFNIPENLKTNNAVAVVKDINDNVFEIPTFLNEEGKLVVDTSSLDPNKIYTLDSVVDHNSNPETVIISNDDINNEVKRINDTKEKARKITFNNWNISDLSTTSASIEVSYADINNLINPNINYVLKIRKQGENNVIISSKIKVDKENERFFFAFNSLEKNTNYIFDSIEPEFYDDSISVLNNLENKEFKTPKYEVAIWSNTTLVNAAANALEINFEISDNESIKLAPNQQITGYYVKLEKDGSESEEQTFNITKENSRITLNNLSGNSIYVIKRFTIERNNEVLNLFKNDITKYTQSLKTKPTPISITFEPENENINLISYEHALIKINYNDIDQKIEIGNPVTISFKKKDSENILTVEGRVIENNQIAFNLYNLDSASEYQIISLKTAAKNPNSAYSYVFSDLDNSSFRTKNEIYDVINVSNLEDYTNDVLSRKIRVNLDKQGRLPDGKKAKIIFRSQKDGSEIESNAQIILHETRELVFTLDNLTRNRNYVFDRLVYGEDDNFTNRFLNRSDVDFSFTTNPGITKVLNWTFEDFKLSSNDLSIQINNPDNAFDENTVLELEYSKVNDETFSQKVTSNQLIKNGENFNVLFDEIPMELNQQYIVKNIKVKSKLNKPYRGINGTLDNTIFDLTNTTDERHIFENKFKVLEISSSEVQDKRSNITIRFDENNNLFRNKSLRLKYNVNGTNEPKWTNIAIKNDNEEVTFLLDELDSNRQFTFENVYFVENADNTAIFDASEKGIVPLEKNIKNIITLDPQLTKIIKYEIFNQTLERNSLKFEINNPDNVFEEGQKFELEYFKSSSPEQKLTKQTSLVIEDSAYKLIFSEIEMDLNEEYVVSGLSIIETPNKAQFKVNNSNKIYDLTVDQINSYKFMNQFKIINYETNYDQNNTNASLSLSIQNNNNFIKNKTYRAKYIDNNGLELWTSVDYIDENGVISFELPNILKNRKYTLVDVYWVDGEKDRSNFDIQNAQILQKNSNIESLIEKNPGETQITNFIVSDPTLNSLSLEFTISNPDTILFNEDETKTIVLEYVKVSKTNNSEVLETFEIEAEAIINSNNEIFAKFADININLNDKYKVSKLKFKNKPNILYNYVNSNEENVIFQHNNNIQEYVFENKFIIDSVQSTLEDDFSVSVNVFISNNNNVLNNKKFKARFLDHNGENPLWTNLLSTSDGNLNFKISSVDKNRQYTFDKLYWINEHEDEGTVNENSAFVSKSENIFSSFETPYGNTFIQSDPEVSNKTLSSNTIKFLINNPDNGINEGDLVTVEYFVEENNSPNDSTIINTIDNLPLSKEGDNYSFTIKNLEMEINKTYKIKTVKLNTKPRKLFRNVNNNVNNEIYSLNNSNNKEYTYKNTFILNSLSASKNVNQNGLVLTTSFGFDNLFNDNKKYAVKYIDNTGSEVWSNIIDSIENPIFTIDNLNSNRTYTFDNVYWFEPNTTSETLTVATKHSIPKQNSITNVVEFEPGSTEIQSFVTRNKSLNDLDLIFNINDPDKVFEDGQEVILEYSKQSDSATGQTNELIRSRLNKIPNSDNFEVIFENINIDLNKQYIVQKLYLDNKPAKAWKNINSSNDNSIYINTNNKYTFENKFILKSVQDSDIQPTETINKNIKIIVEADQEIINNKSIRLKYQDQNNKVIWSSIATIVSGNEIELQLSGLQRNRQYTFVDALFDSNDKTIDNFNINDLSNKIEKTPLLNHEFNVEKGETRLLSFSNSDYKLGSLDLKFVINDPDNAFSNNDILKIKYSNINDSNEVHEISANLIKENSDFKVEFNDLLLDINKTYIIEKVWLEAKPALALENINGNNVIFEKTTANLHQFGNKLAVKTLNIQNNSATSNSALIEAELEFNNHLQLNKKYKAKFTVNKSGIPSTIWTNTINGSSLNENNKSLTFELNNLPKNRSYTFEGIYWVDESASDDNFNDANNNKIQDLFSDIKEFSIEPGETKVEEFITSDYKLGSMDLRFKLTNPDDSFNTSTRVILELSKKDQDQIIKSASTNLSYENDDYFAIFNDLELATNETYTIKSLRLETKPSSVLHNINYKNESQANNNQEIKIDSILNKDLINKFKLSQITHNLSSKNASLTINLSQNHELFNNKSFVAKYLDNSNNVKWSSIKVASIDISNDSATLSLDLANLKSNRTYTFKDLYWIENSSVTEEELNRLTANNIVPKEPQASDIIQVEPGETKVITFNKENVTLDKNDLVFTISNPDEIFDNSTILTLEYSVEGSQETLTKDSNLVATNGEYKVTFNDVATDINKLYTIKKLKVKSQINGTTHKINKREDNSIYDSSLDTNQSLTFKNDFLITRISQNVNETTSILSVTLNYSENSFVSNKKFRAKYTDNNNNVYLSEIVYINSSDVQFSFLNLVKNREYTLENIYYVDDSVNDNAFDTLNAKIVPIAESISKPKFETTVGQTQITNFIIGDSTTNSANLTVEINNPDRAFSNSDILVMEFVKTSDTNQKTVVEASLQEINNNLFRASFNNLQINLNEQYYVTSFKLKDKPSLTKNNVNGNSDNSIYTFTNNKDYIFENNFRLESINSNLNSNNNSATINVQINSNNNIATNKKFAIKYRSFNNLNSDNDETITSEIINFSNGGNLTFVLNNLKANRNYVFDQIIYGDTDDELSNNSAHNVNKGSNSNNIITPHKEISLSGFTKTNTESLDTIRLSFNINNPEDSLAQGDNIEITYAKVSDLNSEIKSIGQLSSESGKLKAIFEISGIDINEEYKVKKVRFISKPKKTYVNVNNNTDNVVYNYENNSTDQYKFINSFIINSLNSTLENNRLSINVNISSNQEILANKKFAIKYKSVNDQGVENVNESLISNSIQTTNGSLQFSLENLIPNRKYEFVDLYYVSGNLNVDSNTTSVVPKQSHKDNKITAPGTTSLSNLIISETGQLNTRNISFNLNNPDNAFDTTTEVELTYVNETTNAETKLISSLQNASDSNFSASFNLRDIELNQNYKVKLIKIVQKPSKTYGQINSNNIIYDEISNATKYRFINNFEVTNISSELNSNNLNITASINVNNLIFNSKKVAIRYKSVNDRGNDNLETVISNSVVLKNGENTFTISNLKSNRRYVFDQVIFTNNDQDPSLSTNTFVPKQSTTNSVDIDPKETIANNYQVISTGKLDATSISFDVNNPDEALNEGDSLVVVYAKKESLETELNATGTLISKNNNYSVLFNLNNIELNKDYQIKYVKLVNKPEKTLFNVNKKENNTIYDYLQNTSVKHEFKNSFIINQLNSSLTFPTMTINANINASNNILNGKKFAVKYRTVNESGNPTGEEVISNSSTAAANGDLNFVINNLNSNRKYEFVSLLYTEDGSNVNLSESKSVINDNITDSQITNPGQTAVSNYEVIPTGELNSTRISFVINNPDNALSLDSRLRLTFVESNNDSASNVVEANLTQFEDKFKVTFDINNITLNKEYKVKLIELINQPSVLYKGINANNIIFSNSNDEYKFENKFKLLAITSSLVKNTLNIQASFDISNNIQNNKKIAIRYKSLNNENIDNNENVISNSITASNGTLNFTIDNLKNNRKYVFDQILYDQNDVSINESKIIDKGLQSNEQITAPANTEVSNYNIIPTGELNSTRLSFTINNPDDSFSNDTEVVLTYYRINEESRLFTSNARITNDSNELKLFFDISNVQLNNEYKVKEIRILNKPSVTFANVNNHNNNVVYDVTNDTTIGFKFENKLNIAALDSSLSGSNLTINAMLNSSNNILEGKKFIVKYRSLNNANTENASESVVSVPVNANNNSLEFSLQNLNKNRKYEFVGIWYANQNDLLDTTNSLMVSNTLNLTDSIDVAQGETVESEFRQININSLSKVKISFEINNPDNAFDTTTNVTIGYFKKGDEVNVLTKSVNLIQQNSKYEAIFELDNIELNADYQVKYLKVTTKPNKTLYNVNKNDQNEIFNIEKTPNKVYTFKNSFILSALNANYINDNLNVEAFITSNNDNLLNKKFAIRYKSVNNNETDNNENIISPAQTTADGRLLFNLTGFNKNRKYVFDGILYSNDSNTLTTDSKVALTNTISSQNNFFIIEPGKTVESNFEKINNASLNSARVSFDINNPDNALRANDVIIITYAKSNDLANEVNVETILQTKENGFVAVFDINNIELNQEYKIKTIKLKNKPEKTYYRINKVSNNVIYDYNVLDKQYVFKNEFILENFIPSFENNNTFRINAKVRANNNLLSGKKFALKYKSLNQNSEENIDEKIISLSIEASQDGVLNWTIPNLISNRKYELLGLFYSNDNSNITVDSINSVDLNGTTHSQITAPGSVNESNFLVLDTSNFNTRTLSFEINNPDNAFDRNNQIKLTYIDLEANTNKTITTNLTKLSDNKFSASFALNDLVLNKKYKITKLELVEKPNKTFTLINSNNIIYDYTSQDKLYEFENKFKVTSLTSELNNQNLSVRINFDLNNSLMNNKKVAVIYRSENNFGSNNDESIISNSLQLTNGELSFEINNLKKNRKYVFEKVVFSDNAQDLNLNNNQIIEAQGIADFHVTDNGNSEVSNYTIVHNESLDSINISFDVSDPDEAYKVGDELILEYSKTNETLLTKNVSGRLTRTSDKFNVSFNINNLDINTEYKVLSIKFKNKPNKTFNNINLNNNNEVYNHTTNSSTPYTFENKLIMKSINSNIEGNNLIVNVTLDATREILNNKQFAIKYKSLNNNGDENVDEIKLSNSITTADGSLRFTISNLIPNRKYEFFNIYFNNGEVTNSETKIVNKNNLTDNKITSFGNVEATNFTIINNNLLSTKTISFDINDSDQAFDQSTEVQLIYAKLNDLNTKYTTKTAISKQENRFKATFTIDNIDLNIEYKVLEVKIVNKPNKTYTLTNSNGTIYNSETSPTKNDTFINLLRLNSISSELNDQRLTISTNFEVNNNINNGKKVALIYKSINSQGNENTDEEVISDAKDLSNGDITFVINNLKKNRKYVFDRIVYSENGSNPTLTETKTISRNNKNNEKEVPHGNTTASTFKIIPNGTLDSTSFSFVISDPDEAINVGDQVEVTYASTNDLGTELKTTSLINSDSNGLSVQFNVNNIALNTEYKILKIKLISKPAKTLKNVNDNNENIIYNSTTNVSEEYKFENKFKLTNVTPQLNDRTLNISANIEATNNILNSRKFAIKYKSLNNQDIENIDEVLISEPVNATQSGQLSFVINDLKPNRKYEFVDVLFANIADNITNETNDVVNKVQITNNVTTNNANTVASDYRNFNSTNELNKKVLEFSINDADSSFENGMTLQLKYSKMDNSNEISVSSQLINNSGIWKVQFEAINLELNTEYKVREIKFVTKPRKTLNKVNNNENNIVYSDSENNQAYTFKNELILTNLTSSYNQNLVATATVQSNPELLNNKKFIIVYKSYNGDGQDNNEDIISSVQTASSNGNITFVLSGLKKNRKYKFDKIYYADNTDPNTNSTELIKSTSSINTNNEFIVGQGNTVVESYQKQDNGTLDSVRLSFSLNNPDELLDNNTQVEIVYFATNNSSNELKQTATLSQSGSNFNAIFDLSNITLNQEYKVKSLKLVNKPSKAYYDINNNNNIIYSSDAQGAKSYTFKNDFVLSSIHSALESNNNINVTANINANNNILNGKYFAVKFKSYNNNGNENAGEEIISNAIVSQNGSLTWTLTNTRPNRVYKFDQIIYKNSDSITNSDTTFAAKNSLTSEITTTNSAINASNFRKISSSNFDQQTVAIDINDGDFAFDSSTRVEMVYTKINDSAEITAQTSLISQGTSFRAEFSLNGLEPNKEYKVKIIRLLQKPDKTATNINGNNIIYSSENNSNEFKFMNEFKLNSLSSELQSNSTNLTVTATYEESNNYANGKEFRIKYIDQNNEIKISNPGNLDTNTKRITFNISLIKNREYTFSGIYYDDVNASNESNKLMNLLNIEDTKITSIGNTNAIVESAPVSAIAQEIATIKVEIISEDQVLEEGQQVQMTLGEKENRNTSNDKIITQGITIENGKYYASFSFSGLIHDTEYKVYDLKFVSNPRKAKNNINNSSTFIINLPNEEIKFKSSIEPAIENNSVITLANSNAKDETLRSKDIIEASYEVLGTWTNVIIPEELIDNDYENKGFVMTYTGTATLRNNENATHVITATNINYNRQSKVINFTLKGLKAGYNYNLTSFIFKQKRNTTATSDQKVDKIMNINSVLKSNHIAKGYGWEYLIFKPNYSYWPMNNEPLRNNTVWLGFDKGFEANDFLRLFDYIKFRSPIGTHDYVQNSSGVNVSFADKWTETLKQVIRGAQTYVMRQGNRKPLQDRMWSIQLGRKWEDTSTRFIDRMEQNFTSRNHSLAINHFYKPQLGALDPRPGNPEYVLSNGVIESRQWKFISNTAYERAIDNILAHVTKFVIRDESQKDAEDNTKQYPNNPSSPIVPNDRKFSYNDGNPLINIR</sequence>
<feature type="region of interest" description="Disordered" evidence="2">
    <location>
        <begin position="7594"/>
        <end position="7631"/>
    </location>
</feature>
<keyword evidence="3" id="KW-0472">Membrane</keyword>
<protein>
    <submittedName>
        <fullName evidence="5">DUF1410 domain</fullName>
    </submittedName>
</protein>
<reference evidence="5 6" key="1">
    <citation type="submission" date="2019-01" db="EMBL/GenBank/DDBJ databases">
        <authorList>
            <consortium name="Pathogen Informatics"/>
        </authorList>
    </citation>
    <scope>NUCLEOTIDE SEQUENCE [LARGE SCALE GENOMIC DNA]</scope>
    <source>
        <strain evidence="5 6">NCTC10146</strain>
    </source>
</reference>
<evidence type="ECO:0000256" key="1">
    <source>
        <dbReference type="SAM" id="Coils"/>
    </source>
</evidence>
<keyword evidence="3" id="KW-0812">Transmembrane</keyword>
<feature type="domain" description="DUF1410" evidence="4">
    <location>
        <begin position="662"/>
        <end position="720"/>
    </location>
</feature>
<gene>
    <name evidence="5" type="ORF">NCTC10146_00355</name>
</gene>
<dbReference type="RefSeq" id="WP_129721216.1">
    <property type="nucleotide sequence ID" value="NZ_LR215010.1"/>
</dbReference>
<feature type="domain" description="DUF1410" evidence="4">
    <location>
        <begin position="175"/>
        <end position="233"/>
    </location>
</feature>
<feature type="domain" description="DUF1410" evidence="4">
    <location>
        <begin position="1148"/>
        <end position="1209"/>
    </location>
</feature>
<proteinExistence type="predicted"/>
<accession>A0A449ARA8</accession>
<feature type="compositionally biased region" description="Polar residues" evidence="2">
    <location>
        <begin position="7602"/>
        <end position="7612"/>
    </location>
</feature>
<feature type="domain" description="DUF1410" evidence="4">
    <location>
        <begin position="1052"/>
        <end position="1109"/>
    </location>
</feature>
<keyword evidence="3" id="KW-1133">Transmembrane helix</keyword>
<feature type="domain" description="DUF1410" evidence="4">
    <location>
        <begin position="464"/>
        <end position="520"/>
    </location>
</feature>
<dbReference type="InterPro" id="IPR009849">
    <property type="entry name" value="DUF1410"/>
</dbReference>
<evidence type="ECO:0000256" key="3">
    <source>
        <dbReference type="SAM" id="Phobius"/>
    </source>
</evidence>
<evidence type="ECO:0000256" key="2">
    <source>
        <dbReference type="SAM" id="MobiDB-lite"/>
    </source>
</evidence>
<dbReference type="Proteomes" id="UP000290495">
    <property type="component" value="Chromosome"/>
</dbReference>
<feature type="domain" description="DUF1410" evidence="4">
    <location>
        <begin position="1246"/>
        <end position="1302"/>
    </location>
</feature>
<feature type="coiled-coil region" evidence="1">
    <location>
        <begin position="180"/>
        <end position="207"/>
    </location>
</feature>
<evidence type="ECO:0000313" key="5">
    <source>
        <dbReference type="EMBL" id="VEU68896.1"/>
    </source>
</evidence>
<keyword evidence="1" id="KW-0175">Coiled coil</keyword>
<feature type="domain" description="DUF1410" evidence="4">
    <location>
        <begin position="279"/>
        <end position="332"/>
    </location>
</feature>
<feature type="transmembrane region" description="Helical" evidence="3">
    <location>
        <begin position="21"/>
        <end position="42"/>
    </location>
</feature>
<feature type="domain" description="DUF1410" evidence="4">
    <location>
        <begin position="78"/>
        <end position="135"/>
    </location>
</feature>